<dbReference type="Proteomes" id="UP000032233">
    <property type="component" value="Unassembled WGS sequence"/>
</dbReference>
<keyword evidence="1 4" id="KW-0732">Signal</keyword>
<feature type="chain" id="PRO_5002243748" evidence="4">
    <location>
        <begin position="28"/>
        <end position="388"/>
    </location>
</feature>
<feature type="binding site" evidence="3">
    <location>
        <position position="236"/>
    </location>
    <ligand>
        <name>substrate</name>
    </ligand>
</feature>
<dbReference type="InterPro" id="IPR018389">
    <property type="entry name" value="DctP_fam"/>
</dbReference>
<evidence type="ECO:0000256" key="3">
    <source>
        <dbReference type="PIRSR" id="PIRSR039026-2"/>
    </source>
</evidence>
<feature type="binding site" evidence="3">
    <location>
        <position position="237"/>
    </location>
    <ligand>
        <name>Na(+)</name>
        <dbReference type="ChEBI" id="CHEBI:29101"/>
    </ligand>
</feature>
<dbReference type="InterPro" id="IPR026289">
    <property type="entry name" value="SBP_TakP-like"/>
</dbReference>
<feature type="signal peptide" evidence="4">
    <location>
        <begin position="1"/>
        <end position="27"/>
    </location>
</feature>
<sequence length="388" mass="43685">MVKKMKKYLILAIAICFALGLAQNGLAASKEYKLVAKDARHKEYKKTKWTTSDKKFKWKMSDMWGGFFTHKAVQHFCDSVKAASGGRLTIKAFTTGEVCGAGELFDTVSNGTLDAGHGWIGAWRGKDEAFTAFASVPFGMDSYSYSIWYYGGDGAKLLDELFAKFGMKAFFAGNAGQELGMFTKKPVTNMLDFAGLKVRTVGWWQDILTQKGISVTPLPGSEVYLALERGVIDAAEFSSPAFTYPMGFHEIAKNVLLPGMHQPSAQHVIFINKKSWDKLPDDLKAVVQICARETQAWSTAWHEYANAQALQELKKEGVKFNYMDKETLNEMRKLTKTYIDSLKDKNAFLKKVIDSQEDFLKYYAPWRDAQKGVAPWPYEEYVSGKHFQ</sequence>
<dbReference type="RefSeq" id="WP_044352708.1">
    <property type="nucleotide sequence ID" value="NZ_AZAC01000078.1"/>
</dbReference>
<dbReference type="GO" id="GO:0055085">
    <property type="term" value="P:transmembrane transport"/>
    <property type="evidence" value="ECO:0007669"/>
    <property type="project" value="InterPro"/>
</dbReference>
<dbReference type="NCBIfam" id="NF037995">
    <property type="entry name" value="TRAP_S1"/>
    <property type="match status" value="1"/>
</dbReference>
<comment type="caution">
    <text evidence="5">The sequence shown here is derived from an EMBL/GenBank/DDBJ whole genome shotgun (WGS) entry which is preliminary data.</text>
</comment>
<name>A0A0D2HJR6_9BACT</name>
<evidence type="ECO:0000256" key="1">
    <source>
        <dbReference type="ARBA" id="ARBA00022729"/>
    </source>
</evidence>
<dbReference type="EMBL" id="AZAC01000078">
    <property type="protein sequence ID" value="KIX10898.1"/>
    <property type="molecule type" value="Genomic_DNA"/>
</dbReference>
<accession>A0A0D2HJR6</accession>
<dbReference type="Gene3D" id="3.40.190.170">
    <property type="entry name" value="Bacterial extracellular solute-binding protein, family 7"/>
    <property type="match status" value="1"/>
</dbReference>
<evidence type="ECO:0000313" key="5">
    <source>
        <dbReference type="EMBL" id="KIX10898.1"/>
    </source>
</evidence>
<dbReference type="AlphaFoldDB" id="A0A0D2HJR6"/>
<dbReference type="InterPro" id="IPR038404">
    <property type="entry name" value="TRAP_DctP_sf"/>
</dbReference>
<keyword evidence="3" id="KW-0479">Metal-binding</keyword>
<reference evidence="5 6" key="1">
    <citation type="submission" date="2013-11" db="EMBL/GenBank/DDBJ databases">
        <title>Metagenomic analysis of a methanogenic consortium involved in long chain n-alkane degradation.</title>
        <authorList>
            <person name="Davidova I.A."/>
            <person name="Callaghan A.V."/>
            <person name="Wawrik B."/>
            <person name="Pruitt S."/>
            <person name="Marks C."/>
            <person name="Duncan K.E."/>
            <person name="Suflita J.M."/>
        </authorList>
    </citation>
    <scope>NUCLEOTIDE SEQUENCE [LARGE SCALE GENOMIC DNA]</scope>
    <source>
        <strain evidence="5 6">SPR</strain>
    </source>
</reference>
<dbReference type="Gene3D" id="3.40.190.10">
    <property type="entry name" value="Periplasmic binding protein-like II"/>
    <property type="match status" value="1"/>
</dbReference>
<gene>
    <name evidence="5" type="ORF">X474_27120</name>
</gene>
<protein>
    <submittedName>
        <fullName evidence="5">ABC transporter substrate-binding protein</fullName>
    </submittedName>
</protein>
<evidence type="ECO:0000256" key="4">
    <source>
        <dbReference type="SAM" id="SignalP"/>
    </source>
</evidence>
<feature type="binding site" evidence="3">
    <location>
        <position position="262"/>
    </location>
    <ligand>
        <name>substrate</name>
    </ligand>
</feature>
<keyword evidence="6" id="KW-1185">Reference proteome</keyword>
<dbReference type="Pfam" id="PF03480">
    <property type="entry name" value="DctP"/>
    <property type="match status" value="1"/>
</dbReference>
<dbReference type="InParanoid" id="A0A0D2HJR6"/>
<dbReference type="STRING" id="1429043.X474_27120"/>
<feature type="binding site" evidence="2">
    <location>
        <position position="178"/>
    </location>
    <ligand>
        <name>substrate</name>
    </ligand>
</feature>
<dbReference type="GO" id="GO:0046872">
    <property type="term" value="F:metal ion binding"/>
    <property type="evidence" value="ECO:0007669"/>
    <property type="project" value="UniProtKB-KW"/>
</dbReference>
<dbReference type="PANTHER" id="PTHR33376">
    <property type="match status" value="1"/>
</dbReference>
<proteinExistence type="predicted"/>
<feature type="binding site" evidence="2">
    <location>
        <position position="199"/>
    </location>
    <ligand>
        <name>substrate</name>
    </ligand>
</feature>
<dbReference type="OrthoDB" id="9769667at2"/>
<dbReference type="PIRSF" id="PIRSF039026">
    <property type="entry name" value="SiaP"/>
    <property type="match status" value="1"/>
</dbReference>
<evidence type="ECO:0000313" key="6">
    <source>
        <dbReference type="Proteomes" id="UP000032233"/>
    </source>
</evidence>
<organism evidence="5 6">
    <name type="scientific">Dethiosulfatarculus sandiegensis</name>
    <dbReference type="NCBI Taxonomy" id="1429043"/>
    <lineage>
        <taxon>Bacteria</taxon>
        <taxon>Pseudomonadati</taxon>
        <taxon>Thermodesulfobacteriota</taxon>
        <taxon>Desulfarculia</taxon>
        <taxon>Desulfarculales</taxon>
        <taxon>Desulfarculaceae</taxon>
        <taxon>Dethiosulfatarculus</taxon>
    </lineage>
</organism>
<dbReference type="GO" id="GO:0031317">
    <property type="term" value="C:tripartite ATP-independent periplasmic transporter complex"/>
    <property type="evidence" value="ECO:0007669"/>
    <property type="project" value="InterPro"/>
</dbReference>
<evidence type="ECO:0000256" key="2">
    <source>
        <dbReference type="PIRSR" id="PIRSR039026-1"/>
    </source>
</evidence>
<dbReference type="PANTHER" id="PTHR33376:SF5">
    <property type="entry name" value="EXTRACYTOPLASMIC SOLUTE RECEPTOR PROTEIN"/>
    <property type="match status" value="1"/>
</dbReference>